<accession>A0AA88X0X0</accession>
<proteinExistence type="predicted"/>
<evidence type="ECO:0000259" key="1">
    <source>
        <dbReference type="Pfam" id="PF07727"/>
    </source>
</evidence>
<organism evidence="2 3">
    <name type="scientific">Escallonia herrerae</name>
    <dbReference type="NCBI Taxonomy" id="1293975"/>
    <lineage>
        <taxon>Eukaryota</taxon>
        <taxon>Viridiplantae</taxon>
        <taxon>Streptophyta</taxon>
        <taxon>Embryophyta</taxon>
        <taxon>Tracheophyta</taxon>
        <taxon>Spermatophyta</taxon>
        <taxon>Magnoliopsida</taxon>
        <taxon>eudicotyledons</taxon>
        <taxon>Gunneridae</taxon>
        <taxon>Pentapetalae</taxon>
        <taxon>asterids</taxon>
        <taxon>campanulids</taxon>
        <taxon>Escalloniales</taxon>
        <taxon>Escalloniaceae</taxon>
        <taxon>Escallonia</taxon>
    </lineage>
</organism>
<name>A0AA88X0X0_9ASTE</name>
<evidence type="ECO:0000313" key="3">
    <source>
        <dbReference type="Proteomes" id="UP001188597"/>
    </source>
</evidence>
<gene>
    <name evidence="2" type="ORF">RJ639_032308</name>
</gene>
<dbReference type="InterPro" id="IPR013103">
    <property type="entry name" value="RVT_2"/>
</dbReference>
<reference evidence="2" key="1">
    <citation type="submission" date="2022-12" db="EMBL/GenBank/DDBJ databases">
        <title>Draft genome assemblies for two species of Escallonia (Escalloniales).</title>
        <authorList>
            <person name="Chanderbali A."/>
            <person name="Dervinis C."/>
            <person name="Anghel I."/>
            <person name="Soltis D."/>
            <person name="Soltis P."/>
            <person name="Zapata F."/>
        </authorList>
    </citation>
    <scope>NUCLEOTIDE SEQUENCE</scope>
    <source>
        <strain evidence="2">UCBG64.0493</strain>
        <tissue evidence="2">Leaf</tissue>
    </source>
</reference>
<protein>
    <recommendedName>
        <fullName evidence="1">Reverse transcriptase Ty1/copia-type domain-containing protein</fullName>
    </recommendedName>
</protein>
<keyword evidence="3" id="KW-1185">Reference proteome</keyword>
<dbReference type="Proteomes" id="UP001188597">
    <property type="component" value="Unassembled WGS sequence"/>
</dbReference>
<feature type="domain" description="Reverse transcriptase Ty1/copia-type" evidence="1">
    <location>
        <begin position="48"/>
        <end position="137"/>
    </location>
</feature>
<dbReference type="AlphaFoldDB" id="A0AA88X0X0"/>
<comment type="caution">
    <text evidence="2">The sequence shown here is derived from an EMBL/GenBank/DDBJ whole genome shotgun (WGS) entry which is preliminary data.</text>
</comment>
<sequence length="212" mass="23897">MVIPSRFKLSDKTHTAFLAAISSDDEPKYFSQAVKCACWRDAMALEANKTWTLVPLLFGKRAIDYKWAYKVKFHLDGTVERYKAQLVAKGYTPIEGVDFHETFAPVAKLVMVWCLLASASIKKWELHQLDVNNTFCMAIKKRKGAKVKSRVMLKVISVGILVRTFLRGPGLQALTLFIRGTPRNMVVRVAIGIHEHAASMARRVTISKIALF</sequence>
<dbReference type="Pfam" id="PF07727">
    <property type="entry name" value="RVT_2"/>
    <property type="match status" value="1"/>
</dbReference>
<evidence type="ECO:0000313" key="2">
    <source>
        <dbReference type="EMBL" id="KAK3034853.1"/>
    </source>
</evidence>
<dbReference type="EMBL" id="JAVXUP010000190">
    <property type="protein sequence ID" value="KAK3034853.1"/>
    <property type="molecule type" value="Genomic_DNA"/>
</dbReference>